<accession>A0A1V5MBB8</accession>
<dbReference type="EMBL" id="MWAK01000261">
    <property type="protein sequence ID" value="OPZ90415.1"/>
    <property type="molecule type" value="Genomic_DNA"/>
</dbReference>
<dbReference type="Proteomes" id="UP000485484">
    <property type="component" value="Unassembled WGS sequence"/>
</dbReference>
<comment type="caution">
    <text evidence="1">The sequence shown here is derived from an EMBL/GenBank/DDBJ whole genome shotgun (WGS) entry which is preliminary data.</text>
</comment>
<organism evidence="1">
    <name type="scientific">candidate division TA06 bacterium ADurb.Bin417</name>
    <dbReference type="NCBI Taxonomy" id="1852828"/>
    <lineage>
        <taxon>Bacteria</taxon>
        <taxon>Bacteria division TA06</taxon>
    </lineage>
</organism>
<evidence type="ECO:0000313" key="1">
    <source>
        <dbReference type="EMBL" id="OPZ90415.1"/>
    </source>
</evidence>
<sequence length="70" mass="7812">MTYQDGYLTIEGLARAGRDRDYIMLGGWLGNTVNIAVDHRFNTVSLEELKRRFQQLAEPGGVQVGQQGIS</sequence>
<reference evidence="1" key="1">
    <citation type="submission" date="2017-02" db="EMBL/GenBank/DDBJ databases">
        <title>Delving into the versatile metabolic prowess of the omnipresent phylum Bacteroidetes.</title>
        <authorList>
            <person name="Nobu M.K."/>
            <person name="Mei R."/>
            <person name="Narihiro T."/>
            <person name="Kuroda K."/>
            <person name="Liu W.-T."/>
        </authorList>
    </citation>
    <scope>NUCLEOTIDE SEQUENCE</scope>
    <source>
        <strain evidence="1">ADurb.Bin417</strain>
    </source>
</reference>
<name>A0A1V5MBB8_UNCT6</name>
<proteinExistence type="predicted"/>
<gene>
    <name evidence="1" type="ORF">BWY73_01325</name>
</gene>
<dbReference type="AlphaFoldDB" id="A0A1V5MBB8"/>
<protein>
    <submittedName>
        <fullName evidence="1">Uncharacterized protein</fullName>
    </submittedName>
</protein>